<gene>
    <name evidence="2" type="ORF">Lqui_1522</name>
</gene>
<organism evidence="2 3">
    <name type="scientific">Legionella quinlivanii</name>
    <dbReference type="NCBI Taxonomy" id="45073"/>
    <lineage>
        <taxon>Bacteria</taxon>
        <taxon>Pseudomonadati</taxon>
        <taxon>Pseudomonadota</taxon>
        <taxon>Gammaproteobacteria</taxon>
        <taxon>Legionellales</taxon>
        <taxon>Legionellaceae</taxon>
        <taxon>Legionella</taxon>
    </lineage>
</organism>
<dbReference type="STRING" id="45073.Lqui_1522"/>
<name>A0A0W0Y071_9GAMM</name>
<dbReference type="AlphaFoldDB" id="A0A0W0Y071"/>
<comment type="caution">
    <text evidence="2">The sequence shown here is derived from an EMBL/GenBank/DDBJ whole genome shotgun (WGS) entry which is preliminary data.</text>
</comment>
<keyword evidence="2" id="KW-0378">Hydrolase</keyword>
<feature type="domain" description="AB hydrolase-1" evidence="1">
    <location>
        <begin position="139"/>
        <end position="284"/>
    </location>
</feature>
<dbReference type="SUPFAM" id="SSF53474">
    <property type="entry name" value="alpha/beta-Hydrolases"/>
    <property type="match status" value="1"/>
</dbReference>
<reference evidence="2 3" key="1">
    <citation type="submission" date="2015-11" db="EMBL/GenBank/DDBJ databases">
        <title>Genomic analysis of 38 Legionella species identifies large and diverse effector repertoires.</title>
        <authorList>
            <person name="Burstein D."/>
            <person name="Amaro F."/>
            <person name="Zusman T."/>
            <person name="Lifshitz Z."/>
            <person name="Cohen O."/>
            <person name="Gilbert J.A."/>
            <person name="Pupko T."/>
            <person name="Shuman H.A."/>
            <person name="Segal G."/>
        </authorList>
    </citation>
    <scope>NUCLEOTIDE SEQUENCE [LARGE SCALE GENOMIC DNA]</scope>
    <source>
        <strain evidence="2 3">CDC#1442-AUS-E</strain>
    </source>
</reference>
<dbReference type="Pfam" id="PF12697">
    <property type="entry name" value="Abhydrolase_6"/>
    <property type="match status" value="1"/>
</dbReference>
<evidence type="ECO:0000313" key="3">
    <source>
        <dbReference type="Proteomes" id="UP000054618"/>
    </source>
</evidence>
<protein>
    <submittedName>
        <fullName evidence="2">Thermostable monoacylglycerol lipase</fullName>
        <ecNumber evidence="2">3.1.1.23</ecNumber>
    </submittedName>
</protein>
<dbReference type="InterPro" id="IPR000073">
    <property type="entry name" value="AB_hydrolase_1"/>
</dbReference>
<dbReference type="Gene3D" id="3.40.50.1820">
    <property type="entry name" value="alpha/beta hydrolase"/>
    <property type="match status" value="1"/>
</dbReference>
<dbReference type="EC" id="3.1.1.23" evidence="2"/>
<sequence>MIFWMNAFRMWYQRAPLMRVKLFTWLKPLIKLICLSLLILLGLRIFELQRGPALELWHTYVPKEKQAKELDKLGWPQYIDIENSLFDAVRTEVTEKLTSKQRIPGNRYFSGSPVYPEKFSTDWNRSYILDPQGPAVGAVVLLHGLTDSPYSLRHIARRYVAHGYVAIAIRLPAHGTVPAALTDVKWEDWLAATRLAVREARRRIGPSQPLHLVGFSNGGALALKYALDSLENKELTKPDRIILISPMIGITRFARFAGFAALPAILPPFAKAAWLTILPEFNPFKYNSFPVNAASQSHRLTTVLQQQITRLANEGRLVELPPVLTFQSVMDFTVSTRAIIRSFYANLPANGSELVLFDLNRASKLGLLLRPSADTAVERLLNAPPRNYRSVIITNANNDSVDVVERVTNAGTVNERIFPLGLTYPRDVYSLSHVAIPFPMNDSLYGLFPDSMDYGVQLGTIASHGERQVLIVSLDSILRLSSNPFFPYMIQRIEEQLSKRS</sequence>
<keyword evidence="3" id="KW-1185">Reference proteome</keyword>
<dbReference type="InterPro" id="IPR029058">
    <property type="entry name" value="AB_hydrolase_fold"/>
</dbReference>
<dbReference type="EMBL" id="LNYS01000008">
    <property type="protein sequence ID" value="KTD50197.1"/>
    <property type="molecule type" value="Genomic_DNA"/>
</dbReference>
<proteinExistence type="predicted"/>
<accession>A0A0W0Y071</accession>
<dbReference type="PANTHER" id="PTHR11614">
    <property type="entry name" value="PHOSPHOLIPASE-RELATED"/>
    <property type="match status" value="1"/>
</dbReference>
<dbReference type="PATRIC" id="fig|45073.5.peg.1608"/>
<evidence type="ECO:0000259" key="1">
    <source>
        <dbReference type="Pfam" id="PF12697"/>
    </source>
</evidence>
<evidence type="ECO:0000313" key="2">
    <source>
        <dbReference type="EMBL" id="KTD50197.1"/>
    </source>
</evidence>
<dbReference type="Proteomes" id="UP000054618">
    <property type="component" value="Unassembled WGS sequence"/>
</dbReference>
<dbReference type="InterPro" id="IPR051044">
    <property type="entry name" value="MAG_DAG_Lipase"/>
</dbReference>
<dbReference type="GO" id="GO:0047372">
    <property type="term" value="F:monoacylglycerol lipase activity"/>
    <property type="evidence" value="ECO:0007669"/>
    <property type="project" value="UniProtKB-EC"/>
</dbReference>